<comment type="caution">
    <text evidence="1">The sequence shown here is derived from an EMBL/GenBank/DDBJ whole genome shotgun (WGS) entry which is preliminary data.</text>
</comment>
<evidence type="ECO:0000313" key="1">
    <source>
        <dbReference type="EMBL" id="KAI4823823.1"/>
    </source>
</evidence>
<reference evidence="1" key="1">
    <citation type="submission" date="2022-05" db="EMBL/GenBank/DDBJ databases">
        <title>Chromosome-level genome of Chaenocephalus aceratus.</title>
        <authorList>
            <person name="Park H."/>
        </authorList>
    </citation>
    <scope>NUCLEOTIDE SEQUENCE</scope>
    <source>
        <strain evidence="1">KU_202001</strain>
    </source>
</reference>
<keyword evidence="2" id="KW-1185">Reference proteome</keyword>
<protein>
    <submittedName>
        <fullName evidence="1">Uncharacterized protein</fullName>
    </submittedName>
</protein>
<proteinExistence type="predicted"/>
<feature type="non-terminal residue" evidence="1">
    <location>
        <position position="71"/>
    </location>
</feature>
<dbReference type="EMBL" id="CM043791">
    <property type="protein sequence ID" value="KAI4823823.1"/>
    <property type="molecule type" value="Genomic_DNA"/>
</dbReference>
<accession>A0ACB9XBQ8</accession>
<organism evidence="1 2">
    <name type="scientific">Chaenocephalus aceratus</name>
    <name type="common">Blackfin icefish</name>
    <name type="synonym">Chaenichthys aceratus</name>
    <dbReference type="NCBI Taxonomy" id="36190"/>
    <lineage>
        <taxon>Eukaryota</taxon>
        <taxon>Metazoa</taxon>
        <taxon>Chordata</taxon>
        <taxon>Craniata</taxon>
        <taxon>Vertebrata</taxon>
        <taxon>Euteleostomi</taxon>
        <taxon>Actinopterygii</taxon>
        <taxon>Neopterygii</taxon>
        <taxon>Teleostei</taxon>
        <taxon>Neoteleostei</taxon>
        <taxon>Acanthomorphata</taxon>
        <taxon>Eupercaria</taxon>
        <taxon>Perciformes</taxon>
        <taxon>Notothenioidei</taxon>
        <taxon>Channichthyidae</taxon>
        <taxon>Chaenocephalus</taxon>
    </lineage>
</organism>
<evidence type="ECO:0000313" key="2">
    <source>
        <dbReference type="Proteomes" id="UP001057452"/>
    </source>
</evidence>
<sequence>MAGEICNAACPLNSTPCYPRFLQHVRGDRQTARKPTRDPPLPAHGGISPSDTLGTQKGVTARPCSPSLTCA</sequence>
<dbReference type="Proteomes" id="UP001057452">
    <property type="component" value="Chromosome 7"/>
</dbReference>
<name>A0ACB9XBQ8_CHAAC</name>
<gene>
    <name evidence="1" type="ORF">KUCAC02_012380</name>
</gene>